<evidence type="ECO:0000313" key="12">
    <source>
        <dbReference type="Proteomes" id="UP000586093"/>
    </source>
</evidence>
<evidence type="ECO:0000256" key="2">
    <source>
        <dbReference type="ARBA" id="ARBA00007353"/>
    </source>
</evidence>
<comment type="catalytic activity">
    <reaction evidence="8">
        <text>adenosine + phosphate = alpha-D-ribose 1-phosphate + adenine</text>
        <dbReference type="Rhea" id="RHEA:27642"/>
        <dbReference type="ChEBI" id="CHEBI:16335"/>
        <dbReference type="ChEBI" id="CHEBI:16708"/>
        <dbReference type="ChEBI" id="CHEBI:43474"/>
        <dbReference type="ChEBI" id="CHEBI:57720"/>
        <dbReference type="EC" id="2.4.2.1"/>
    </reaction>
    <physiologicalReaction direction="left-to-right" evidence="8">
        <dbReference type="Rhea" id="RHEA:27643"/>
    </physiologicalReaction>
</comment>
<evidence type="ECO:0000256" key="9">
    <source>
        <dbReference type="ARBA" id="ARBA00049893"/>
    </source>
</evidence>
<comment type="similarity">
    <text evidence="2">Belongs to the purine nucleoside phosphorylase YfiH/LACC1 family.</text>
</comment>
<dbReference type="GO" id="GO:0005507">
    <property type="term" value="F:copper ion binding"/>
    <property type="evidence" value="ECO:0007669"/>
    <property type="project" value="TreeGrafter"/>
</dbReference>
<keyword evidence="12" id="KW-1185">Reference proteome</keyword>
<dbReference type="GO" id="GO:0017061">
    <property type="term" value="F:S-methyl-5-thioadenosine phosphorylase activity"/>
    <property type="evidence" value="ECO:0007669"/>
    <property type="project" value="UniProtKB-EC"/>
</dbReference>
<evidence type="ECO:0000313" key="11">
    <source>
        <dbReference type="EMBL" id="MBB1161063.1"/>
    </source>
</evidence>
<feature type="region of interest" description="Disordered" evidence="10">
    <location>
        <begin position="1"/>
        <end position="27"/>
    </location>
</feature>
<dbReference type="InterPro" id="IPR011324">
    <property type="entry name" value="Cytotoxic_necrot_fac-like_cat"/>
</dbReference>
<evidence type="ECO:0000256" key="1">
    <source>
        <dbReference type="ARBA" id="ARBA00000553"/>
    </source>
</evidence>
<dbReference type="Gene3D" id="3.60.140.10">
    <property type="entry name" value="CNF1/YfiH-like putative cysteine hydrolases"/>
    <property type="match status" value="1"/>
</dbReference>
<evidence type="ECO:0000256" key="6">
    <source>
        <dbReference type="ARBA" id="ARBA00022833"/>
    </source>
</evidence>
<comment type="catalytic activity">
    <reaction evidence="9">
        <text>S-methyl-5'-thioadenosine + phosphate = 5-(methylsulfanyl)-alpha-D-ribose 1-phosphate + adenine</text>
        <dbReference type="Rhea" id="RHEA:11852"/>
        <dbReference type="ChEBI" id="CHEBI:16708"/>
        <dbReference type="ChEBI" id="CHEBI:17509"/>
        <dbReference type="ChEBI" id="CHEBI:43474"/>
        <dbReference type="ChEBI" id="CHEBI:58533"/>
        <dbReference type="EC" id="2.4.2.28"/>
    </reaction>
    <physiologicalReaction direction="left-to-right" evidence="9">
        <dbReference type="Rhea" id="RHEA:11853"/>
    </physiologicalReaction>
</comment>
<proteinExistence type="inferred from homology"/>
<keyword evidence="5" id="KW-0378">Hydrolase</keyword>
<dbReference type="SUPFAM" id="SSF64438">
    <property type="entry name" value="CNF1/YfiH-like putative cysteine hydrolases"/>
    <property type="match status" value="1"/>
</dbReference>
<organism evidence="11 12">
    <name type="scientific">Aquariibacter albus</name>
    <dbReference type="NCBI Taxonomy" id="2759899"/>
    <lineage>
        <taxon>Bacteria</taxon>
        <taxon>Pseudomonadati</taxon>
        <taxon>Pseudomonadota</taxon>
        <taxon>Betaproteobacteria</taxon>
        <taxon>Burkholderiales</taxon>
        <taxon>Sphaerotilaceae</taxon>
        <taxon>Aquariibacter</taxon>
    </lineage>
</organism>
<dbReference type="EMBL" id="JACIVI010000001">
    <property type="protein sequence ID" value="MBB1161063.1"/>
    <property type="molecule type" value="Genomic_DNA"/>
</dbReference>
<dbReference type="PANTHER" id="PTHR30616">
    <property type="entry name" value="UNCHARACTERIZED PROTEIN YFIH"/>
    <property type="match status" value="1"/>
</dbReference>
<keyword evidence="4" id="KW-0479">Metal-binding</keyword>
<dbReference type="RefSeq" id="WP_182661538.1">
    <property type="nucleotide sequence ID" value="NZ_JACIVI010000001.1"/>
</dbReference>
<evidence type="ECO:0000256" key="5">
    <source>
        <dbReference type="ARBA" id="ARBA00022801"/>
    </source>
</evidence>
<feature type="region of interest" description="Disordered" evidence="10">
    <location>
        <begin position="241"/>
        <end position="261"/>
    </location>
</feature>
<accession>A0A839HH72</accession>
<dbReference type="InterPro" id="IPR038371">
    <property type="entry name" value="Cu_polyphenol_OxRdtase_sf"/>
</dbReference>
<evidence type="ECO:0000256" key="7">
    <source>
        <dbReference type="ARBA" id="ARBA00047989"/>
    </source>
</evidence>
<dbReference type="AlphaFoldDB" id="A0A839HH72"/>
<sequence length="323" mass="33761">MTAPNLHELTPADLLEPGPGFGPARAVMSTRRGGISQGPWQGLNLGSAVGDAPADVAENRRRFLDWLGRHGAWLPGSGASDALLAGEACGGLWMRQVHGARVLRWGRDATGQPRALGFWAPEAAPAGHMPGLAWQVIDTPADGTRWLPEADACLSTEPGLPCIVQVADCLPLLLAAPDRPAVAAVHAGWRGLAGGVIEAAVAALQVASGVLPSDLQAWIGACIGPQAFEVGAEVLPAFGATPSQPGPGFRPSPRPAADGRPRWLGDLPALARLRLQALGLRQVQTAGVCTHEDAVRCFSFRRDGVTGRMAAAVWWPRQPDHPS</sequence>
<evidence type="ECO:0000256" key="4">
    <source>
        <dbReference type="ARBA" id="ARBA00022723"/>
    </source>
</evidence>
<evidence type="ECO:0000256" key="3">
    <source>
        <dbReference type="ARBA" id="ARBA00022679"/>
    </source>
</evidence>
<dbReference type="PANTHER" id="PTHR30616:SF2">
    <property type="entry name" value="PURINE NUCLEOSIDE PHOSPHORYLASE LACC1"/>
    <property type="match status" value="1"/>
</dbReference>
<comment type="catalytic activity">
    <reaction evidence="7">
        <text>adenosine + H2O + H(+) = inosine + NH4(+)</text>
        <dbReference type="Rhea" id="RHEA:24408"/>
        <dbReference type="ChEBI" id="CHEBI:15377"/>
        <dbReference type="ChEBI" id="CHEBI:15378"/>
        <dbReference type="ChEBI" id="CHEBI:16335"/>
        <dbReference type="ChEBI" id="CHEBI:17596"/>
        <dbReference type="ChEBI" id="CHEBI:28938"/>
        <dbReference type="EC" id="3.5.4.4"/>
    </reaction>
    <physiologicalReaction direction="left-to-right" evidence="7">
        <dbReference type="Rhea" id="RHEA:24409"/>
    </physiologicalReaction>
</comment>
<comment type="catalytic activity">
    <reaction evidence="1">
        <text>inosine + phosphate = alpha-D-ribose 1-phosphate + hypoxanthine</text>
        <dbReference type="Rhea" id="RHEA:27646"/>
        <dbReference type="ChEBI" id="CHEBI:17368"/>
        <dbReference type="ChEBI" id="CHEBI:17596"/>
        <dbReference type="ChEBI" id="CHEBI:43474"/>
        <dbReference type="ChEBI" id="CHEBI:57720"/>
        <dbReference type="EC" id="2.4.2.1"/>
    </reaction>
    <physiologicalReaction direction="left-to-right" evidence="1">
        <dbReference type="Rhea" id="RHEA:27647"/>
    </physiologicalReaction>
</comment>
<name>A0A839HH72_9BURK</name>
<evidence type="ECO:0000256" key="10">
    <source>
        <dbReference type="SAM" id="MobiDB-lite"/>
    </source>
</evidence>
<dbReference type="Pfam" id="PF02578">
    <property type="entry name" value="Cu-oxidase_4"/>
    <property type="match status" value="1"/>
</dbReference>
<dbReference type="CDD" id="cd16833">
    <property type="entry name" value="YfiH"/>
    <property type="match status" value="1"/>
</dbReference>
<dbReference type="Proteomes" id="UP000586093">
    <property type="component" value="Unassembled WGS sequence"/>
</dbReference>
<dbReference type="GO" id="GO:0016787">
    <property type="term" value="F:hydrolase activity"/>
    <property type="evidence" value="ECO:0007669"/>
    <property type="project" value="UniProtKB-KW"/>
</dbReference>
<reference evidence="11 12" key="1">
    <citation type="submission" date="2020-08" db="EMBL/GenBank/DDBJ databases">
        <title>Aquariorum lacteus gen. nov., sp. nov., a new member of the family Comamonadaceae, isolated from freshwater aquarium.</title>
        <authorList>
            <person name="Chun S.-J."/>
        </authorList>
    </citation>
    <scope>NUCLEOTIDE SEQUENCE [LARGE SCALE GENOMIC DNA]</scope>
    <source>
        <strain evidence="11 12">SJAQ100</strain>
    </source>
</reference>
<feature type="compositionally biased region" description="Pro residues" evidence="10">
    <location>
        <begin position="244"/>
        <end position="254"/>
    </location>
</feature>
<comment type="caution">
    <text evidence="11">The sequence shown here is derived from an EMBL/GenBank/DDBJ whole genome shotgun (WGS) entry which is preliminary data.</text>
</comment>
<protein>
    <submittedName>
        <fullName evidence="11">Laccase domain-containing protein</fullName>
    </submittedName>
</protein>
<keyword evidence="3" id="KW-0808">Transferase</keyword>
<dbReference type="InterPro" id="IPR003730">
    <property type="entry name" value="Cu_polyphenol_OxRdtase"/>
</dbReference>
<evidence type="ECO:0000256" key="8">
    <source>
        <dbReference type="ARBA" id="ARBA00048968"/>
    </source>
</evidence>
<keyword evidence="6" id="KW-0862">Zinc</keyword>
<gene>
    <name evidence="11" type="ORF">H4F90_03590</name>
</gene>